<proteinExistence type="predicted"/>
<gene>
    <name evidence="2" type="ORF">FHS68_004749</name>
</gene>
<dbReference type="Pfam" id="PF20420">
    <property type="entry name" value="DUF6702"/>
    <property type="match status" value="1"/>
</dbReference>
<evidence type="ECO:0000256" key="1">
    <source>
        <dbReference type="SAM" id="Phobius"/>
    </source>
</evidence>
<name>A0ABX0UUS6_9BACT</name>
<evidence type="ECO:0000313" key="3">
    <source>
        <dbReference type="Proteomes" id="UP001179181"/>
    </source>
</evidence>
<comment type="caution">
    <text evidence="2">The sequence shown here is derived from an EMBL/GenBank/DDBJ whole genome shotgun (WGS) entry which is preliminary data.</text>
</comment>
<dbReference type="EMBL" id="JAASQJ010000005">
    <property type="protein sequence ID" value="NIJ55560.1"/>
    <property type="molecule type" value="Genomic_DNA"/>
</dbReference>
<dbReference type="RefSeq" id="WP_167275550.1">
    <property type="nucleotide sequence ID" value="NZ_JAASQJ010000005.1"/>
</dbReference>
<reference evidence="2 3" key="1">
    <citation type="submission" date="2020-03" db="EMBL/GenBank/DDBJ databases">
        <title>Genomic Encyclopedia of Type Strains, Phase IV (KMG-IV): sequencing the most valuable type-strain genomes for metagenomic binning, comparative biology and taxonomic classification.</title>
        <authorList>
            <person name="Goeker M."/>
        </authorList>
    </citation>
    <scope>NUCLEOTIDE SEQUENCE [LARGE SCALE GENOMIC DNA]</scope>
    <source>
        <strain evidence="2 3">DSM 102865</strain>
    </source>
</reference>
<evidence type="ECO:0000313" key="2">
    <source>
        <dbReference type="EMBL" id="NIJ55560.1"/>
    </source>
</evidence>
<sequence>MSGKRYFDVGRKEEGGRGKGRTFMFVFSLLPFLLPPFFISLTPKHEYHVSVTQMQYNPALKSFEISIRLFTDDLEKGLSKSNDQRLFKVTNDDKNDPFVEQYLRRSFVFTDSQNRMVPIHYVGKEQEEDATWVYLEAPFQGNLSGYKLQNSTLLEVFEDQVNMTNIKIASDKRTFLFKKGQTLHSL</sequence>
<feature type="transmembrane region" description="Helical" evidence="1">
    <location>
        <begin position="21"/>
        <end position="41"/>
    </location>
</feature>
<dbReference type="InterPro" id="IPR046525">
    <property type="entry name" value="DUF6702"/>
</dbReference>
<keyword evidence="3" id="KW-1185">Reference proteome</keyword>
<keyword evidence="1" id="KW-1133">Transmembrane helix</keyword>
<accession>A0ABX0UUS6</accession>
<keyword evidence="1" id="KW-0472">Membrane</keyword>
<dbReference type="Proteomes" id="UP001179181">
    <property type="component" value="Unassembled WGS sequence"/>
</dbReference>
<protein>
    <submittedName>
        <fullName evidence="2">Uncharacterized protein</fullName>
    </submittedName>
</protein>
<keyword evidence="1" id="KW-0812">Transmembrane</keyword>
<organism evidence="2 3">
    <name type="scientific">Dyadobacter arcticus</name>
    <dbReference type="NCBI Taxonomy" id="1078754"/>
    <lineage>
        <taxon>Bacteria</taxon>
        <taxon>Pseudomonadati</taxon>
        <taxon>Bacteroidota</taxon>
        <taxon>Cytophagia</taxon>
        <taxon>Cytophagales</taxon>
        <taxon>Spirosomataceae</taxon>
        <taxon>Dyadobacter</taxon>
    </lineage>
</organism>